<comment type="similarity">
    <text evidence="3">Belongs to the TRAFAC class myosin-kinesin ATPase superfamily. Kinesin family.</text>
</comment>
<evidence type="ECO:0000256" key="2">
    <source>
        <dbReference type="ARBA" id="ARBA00023175"/>
    </source>
</evidence>
<sequence>MTGPENATEKEWGVNYRALNDLFHISRNRGDTIIQPNGLAVPDATLHPVNSSTDVIELMRTGLANRAVGSTALNDRSSRSHSYFVCGALHLVDLAGSERVDRSAVTGDRLKEAQHINKSLSALGDVIFSLSQKNAHVPYRNSKLTQINPDVSSYSETLSTLKFAERVSGVELGAAKANKEGKDIRELMEQLSLLKHKIAMKDEEISKFQLLGTQTPKARTAKQGDYWTSRALSIDEMAQNSADPDLSCFGYAESEERLSDISDSGLSMGTETDGSISSVVELTLFPEQEKPSSSMKEQEKAPRTPNDRLVSRKSRYNTSNVCITNIQHSKAMDVARV</sequence>
<reference evidence="6" key="2">
    <citation type="submission" date="2021-12" db="EMBL/GenBank/DDBJ databases">
        <title>Resequencing data analysis of finger millet.</title>
        <authorList>
            <person name="Hatakeyama M."/>
            <person name="Aluri S."/>
            <person name="Balachadran M.T."/>
            <person name="Sivarajan S.R."/>
            <person name="Poveda L."/>
            <person name="Shimizu-Inatsugi R."/>
            <person name="Schlapbach R."/>
            <person name="Sreeman S.M."/>
            <person name="Shimizu K.K."/>
        </authorList>
    </citation>
    <scope>NUCLEOTIDE SEQUENCE</scope>
</reference>
<keyword evidence="1" id="KW-0493">Microtubule</keyword>
<dbReference type="InterPro" id="IPR001752">
    <property type="entry name" value="Kinesin_motor_dom"/>
</dbReference>
<comment type="caution">
    <text evidence="3">Lacks conserved residue(s) required for the propagation of feature annotation.</text>
</comment>
<dbReference type="PROSITE" id="PS50067">
    <property type="entry name" value="KINESIN_MOTOR_2"/>
    <property type="match status" value="1"/>
</dbReference>
<gene>
    <name evidence="6" type="primary">ga30550</name>
    <name evidence="6" type="ORF">PR202_ga30550</name>
</gene>
<dbReference type="AlphaFoldDB" id="A0AAV5DMU9"/>
<dbReference type="Gene3D" id="3.40.850.10">
    <property type="entry name" value="Kinesin motor domain"/>
    <property type="match status" value="1"/>
</dbReference>
<evidence type="ECO:0000313" key="6">
    <source>
        <dbReference type="EMBL" id="GJN12283.1"/>
    </source>
</evidence>
<feature type="domain" description="Kinesin motor" evidence="5">
    <location>
        <begin position="1"/>
        <end position="147"/>
    </location>
</feature>
<evidence type="ECO:0000256" key="4">
    <source>
        <dbReference type="SAM" id="MobiDB-lite"/>
    </source>
</evidence>
<reference evidence="6" key="1">
    <citation type="journal article" date="2018" name="DNA Res.">
        <title>Multiple hybrid de novo genome assembly of finger millet, an orphan allotetraploid crop.</title>
        <authorList>
            <person name="Hatakeyama M."/>
            <person name="Aluri S."/>
            <person name="Balachadran M.T."/>
            <person name="Sivarajan S.R."/>
            <person name="Patrignani A."/>
            <person name="Gruter S."/>
            <person name="Poveda L."/>
            <person name="Shimizu-Inatsugi R."/>
            <person name="Baeten J."/>
            <person name="Francoijs K.J."/>
            <person name="Nataraja K.N."/>
            <person name="Reddy Y.A.N."/>
            <person name="Phadnis S."/>
            <person name="Ravikumar R.L."/>
            <person name="Schlapbach R."/>
            <person name="Sreeman S.M."/>
            <person name="Shimizu K.K."/>
        </authorList>
    </citation>
    <scope>NUCLEOTIDE SEQUENCE</scope>
</reference>
<dbReference type="InterPro" id="IPR027640">
    <property type="entry name" value="Kinesin-like_fam"/>
</dbReference>
<proteinExistence type="inferred from homology"/>
<dbReference type="GO" id="GO:0003777">
    <property type="term" value="F:microtubule motor activity"/>
    <property type="evidence" value="ECO:0007669"/>
    <property type="project" value="InterPro"/>
</dbReference>
<keyword evidence="2" id="KW-0505">Motor protein</keyword>
<dbReference type="PRINTS" id="PR00380">
    <property type="entry name" value="KINESINHEAVY"/>
</dbReference>
<organism evidence="6 7">
    <name type="scientific">Eleusine coracana subsp. coracana</name>
    <dbReference type="NCBI Taxonomy" id="191504"/>
    <lineage>
        <taxon>Eukaryota</taxon>
        <taxon>Viridiplantae</taxon>
        <taxon>Streptophyta</taxon>
        <taxon>Embryophyta</taxon>
        <taxon>Tracheophyta</taxon>
        <taxon>Spermatophyta</taxon>
        <taxon>Magnoliopsida</taxon>
        <taxon>Liliopsida</taxon>
        <taxon>Poales</taxon>
        <taxon>Poaceae</taxon>
        <taxon>PACMAD clade</taxon>
        <taxon>Chloridoideae</taxon>
        <taxon>Cynodonteae</taxon>
        <taxon>Eleusininae</taxon>
        <taxon>Eleusine</taxon>
    </lineage>
</organism>
<dbReference type="SUPFAM" id="SSF52540">
    <property type="entry name" value="P-loop containing nucleoside triphosphate hydrolases"/>
    <property type="match status" value="1"/>
</dbReference>
<evidence type="ECO:0000256" key="3">
    <source>
        <dbReference type="PROSITE-ProRule" id="PRU00283"/>
    </source>
</evidence>
<name>A0AAV5DMU9_ELECO</name>
<dbReference type="GO" id="GO:0008017">
    <property type="term" value="F:microtubule binding"/>
    <property type="evidence" value="ECO:0007669"/>
    <property type="project" value="InterPro"/>
</dbReference>
<evidence type="ECO:0000313" key="7">
    <source>
        <dbReference type="Proteomes" id="UP001054889"/>
    </source>
</evidence>
<dbReference type="Proteomes" id="UP001054889">
    <property type="component" value="Unassembled WGS sequence"/>
</dbReference>
<dbReference type="SMART" id="SM00129">
    <property type="entry name" value="KISc"/>
    <property type="match status" value="1"/>
</dbReference>
<evidence type="ECO:0000256" key="1">
    <source>
        <dbReference type="ARBA" id="ARBA00022701"/>
    </source>
</evidence>
<dbReference type="InterPro" id="IPR027417">
    <property type="entry name" value="P-loop_NTPase"/>
</dbReference>
<comment type="caution">
    <text evidence="6">The sequence shown here is derived from an EMBL/GenBank/DDBJ whole genome shotgun (WGS) entry which is preliminary data.</text>
</comment>
<dbReference type="GO" id="GO:0007018">
    <property type="term" value="P:microtubule-based movement"/>
    <property type="evidence" value="ECO:0007669"/>
    <property type="project" value="InterPro"/>
</dbReference>
<dbReference type="PANTHER" id="PTHR47972:SF49">
    <property type="entry name" value="KINESIN-LIKE PROTEIN KIN-14M"/>
    <property type="match status" value="1"/>
</dbReference>
<dbReference type="Pfam" id="PF00225">
    <property type="entry name" value="Kinesin"/>
    <property type="match status" value="1"/>
</dbReference>
<protein>
    <recommendedName>
        <fullName evidence="5">Kinesin motor domain-containing protein</fullName>
    </recommendedName>
</protein>
<dbReference type="InterPro" id="IPR036961">
    <property type="entry name" value="Kinesin_motor_dom_sf"/>
</dbReference>
<feature type="compositionally biased region" description="Basic and acidic residues" evidence="4">
    <location>
        <begin position="296"/>
        <end position="310"/>
    </location>
</feature>
<evidence type="ECO:0000259" key="5">
    <source>
        <dbReference type="PROSITE" id="PS50067"/>
    </source>
</evidence>
<dbReference type="PANTHER" id="PTHR47972">
    <property type="entry name" value="KINESIN-LIKE PROTEIN KLP-3"/>
    <property type="match status" value="1"/>
</dbReference>
<dbReference type="GO" id="GO:0005874">
    <property type="term" value="C:microtubule"/>
    <property type="evidence" value="ECO:0007669"/>
    <property type="project" value="UniProtKB-KW"/>
</dbReference>
<feature type="region of interest" description="Disordered" evidence="4">
    <location>
        <begin position="287"/>
        <end position="310"/>
    </location>
</feature>
<keyword evidence="7" id="KW-1185">Reference proteome</keyword>
<accession>A0AAV5DMU9</accession>
<dbReference type="GO" id="GO:0005524">
    <property type="term" value="F:ATP binding"/>
    <property type="evidence" value="ECO:0007669"/>
    <property type="project" value="InterPro"/>
</dbReference>
<dbReference type="EMBL" id="BQKI01000022">
    <property type="protein sequence ID" value="GJN12283.1"/>
    <property type="molecule type" value="Genomic_DNA"/>
</dbReference>